<dbReference type="Pfam" id="PF04759">
    <property type="entry name" value="DUF617"/>
    <property type="match status" value="1"/>
</dbReference>
<evidence type="ECO:0000313" key="1">
    <source>
        <dbReference type="EMBL" id="CAI9109563.1"/>
    </source>
</evidence>
<evidence type="ECO:0000313" key="2">
    <source>
        <dbReference type="Proteomes" id="UP001161247"/>
    </source>
</evidence>
<proteinExistence type="predicted"/>
<dbReference type="NCBIfam" id="TIGR01570">
    <property type="entry name" value="A_thal_3588"/>
    <property type="match status" value="1"/>
</dbReference>
<organism evidence="1 2">
    <name type="scientific">Oldenlandia corymbosa var. corymbosa</name>
    <dbReference type="NCBI Taxonomy" id="529605"/>
    <lineage>
        <taxon>Eukaryota</taxon>
        <taxon>Viridiplantae</taxon>
        <taxon>Streptophyta</taxon>
        <taxon>Embryophyta</taxon>
        <taxon>Tracheophyta</taxon>
        <taxon>Spermatophyta</taxon>
        <taxon>Magnoliopsida</taxon>
        <taxon>eudicotyledons</taxon>
        <taxon>Gunneridae</taxon>
        <taxon>Pentapetalae</taxon>
        <taxon>asterids</taxon>
        <taxon>lamiids</taxon>
        <taxon>Gentianales</taxon>
        <taxon>Rubiaceae</taxon>
        <taxon>Rubioideae</taxon>
        <taxon>Spermacoceae</taxon>
        <taxon>Hedyotis-Oldenlandia complex</taxon>
        <taxon>Oldenlandia</taxon>
    </lineage>
</organism>
<gene>
    <name evidence="1" type="ORF">OLC1_LOCUS17429</name>
</gene>
<accession>A0AAV1DS24</accession>
<dbReference type="InterPro" id="IPR006460">
    <property type="entry name" value="MIZ1-like_pln"/>
</dbReference>
<dbReference type="EMBL" id="OX459123">
    <property type="protein sequence ID" value="CAI9109563.1"/>
    <property type="molecule type" value="Genomic_DNA"/>
</dbReference>
<dbReference type="Proteomes" id="UP001161247">
    <property type="component" value="Chromosome 6"/>
</dbReference>
<dbReference type="PANTHER" id="PTHR31276">
    <property type="match status" value="1"/>
</dbReference>
<sequence>MIMTYSTLDSTTSFSSGVTTVECHKQVRSWRLLRSLMELLIRGCGCLLVEGNDFRHKKHTHHYNVSQNPRNFYTYSTVTGTIFGSRRGKVSFCIQKNPKSTSPELLLELAIPTATLAREMKGGFLRIALKSKNSSSTTTFLNGNNSSGFCSLLSMPVWKMLCNGREAGFAVRRSPSEVDVEILQHMKSVVVGAGTLSAKQLQNQDEEDGDIMYLRGEFQRVFHKSSKSESFHLIDPDCNASQELSFFFLRS</sequence>
<dbReference type="AlphaFoldDB" id="A0AAV1DS24"/>
<protein>
    <submittedName>
        <fullName evidence="1">OLC1v1009408C1</fullName>
    </submittedName>
</protein>
<keyword evidence="2" id="KW-1185">Reference proteome</keyword>
<dbReference type="GO" id="GO:0010274">
    <property type="term" value="P:hydrotropism"/>
    <property type="evidence" value="ECO:0007669"/>
    <property type="project" value="InterPro"/>
</dbReference>
<dbReference type="PANTHER" id="PTHR31276:SF10">
    <property type="entry name" value="PROTEIN MIZU-KUSSEI 1-LIKE"/>
    <property type="match status" value="1"/>
</dbReference>
<name>A0AAV1DS24_OLDCO</name>
<reference evidence="1" key="1">
    <citation type="submission" date="2023-03" db="EMBL/GenBank/DDBJ databases">
        <authorList>
            <person name="Julca I."/>
        </authorList>
    </citation>
    <scope>NUCLEOTIDE SEQUENCE</scope>
</reference>